<sequence>MIHRDVNKITDEMFGSVAEYLRAEMLGDLTINAAYVISIRNVRNGTDIDGGNVKTATNMQVSKDFVYRYFYPVFNRSNILLTELQDVDFDPYIQQIDEICEQVKYLEKVTAELDEYSKHLELRLKKISK</sequence>
<dbReference type="GO" id="GO:0043015">
    <property type="term" value="F:gamma-tubulin binding"/>
    <property type="evidence" value="ECO:0007669"/>
    <property type="project" value="TreeGrafter"/>
</dbReference>
<name>A0A9N9A8D4_9GLOM</name>
<dbReference type="Pfam" id="PF10046">
    <property type="entry name" value="BLOC1_2"/>
    <property type="match status" value="1"/>
</dbReference>
<dbReference type="AlphaFoldDB" id="A0A9N9A8D4"/>
<dbReference type="InterPro" id="IPR019269">
    <property type="entry name" value="BLOC1_su2"/>
</dbReference>
<dbReference type="GO" id="GO:0000930">
    <property type="term" value="C:gamma-tubulin complex"/>
    <property type="evidence" value="ECO:0007669"/>
    <property type="project" value="TreeGrafter"/>
</dbReference>
<gene>
    <name evidence="2" type="ORF">PBRASI_LOCUS3745</name>
</gene>
<dbReference type="GO" id="GO:0031083">
    <property type="term" value="C:BLOC-1 complex"/>
    <property type="evidence" value="ECO:0007669"/>
    <property type="project" value="TreeGrafter"/>
</dbReference>
<reference evidence="2" key="1">
    <citation type="submission" date="2021-06" db="EMBL/GenBank/DDBJ databases">
        <authorList>
            <person name="Kallberg Y."/>
            <person name="Tangrot J."/>
            <person name="Rosling A."/>
        </authorList>
    </citation>
    <scope>NUCLEOTIDE SEQUENCE</scope>
    <source>
        <strain evidence="2">BR232B</strain>
    </source>
</reference>
<comment type="caution">
    <text evidence="2">The sequence shown here is derived from an EMBL/GenBank/DDBJ whole genome shotgun (WGS) entry which is preliminary data.</text>
</comment>
<organism evidence="2 3">
    <name type="scientific">Paraglomus brasilianum</name>
    <dbReference type="NCBI Taxonomy" id="144538"/>
    <lineage>
        <taxon>Eukaryota</taxon>
        <taxon>Fungi</taxon>
        <taxon>Fungi incertae sedis</taxon>
        <taxon>Mucoromycota</taxon>
        <taxon>Glomeromycotina</taxon>
        <taxon>Glomeromycetes</taxon>
        <taxon>Paraglomerales</taxon>
        <taxon>Paraglomeraceae</taxon>
        <taxon>Paraglomus</taxon>
    </lineage>
</organism>
<dbReference type="GO" id="GO:0099078">
    <property type="term" value="C:BORC complex"/>
    <property type="evidence" value="ECO:0007669"/>
    <property type="project" value="TreeGrafter"/>
</dbReference>
<accession>A0A9N9A8D4</accession>
<dbReference type="Proteomes" id="UP000789739">
    <property type="component" value="Unassembled WGS sequence"/>
</dbReference>
<evidence type="ECO:0000256" key="1">
    <source>
        <dbReference type="ARBA" id="ARBA00008468"/>
    </source>
</evidence>
<evidence type="ECO:0000313" key="3">
    <source>
        <dbReference type="Proteomes" id="UP000789739"/>
    </source>
</evidence>
<dbReference type="PANTHER" id="PTHR46479:SF1">
    <property type="entry name" value="BIOGENESIS OF LYSOSOME-RELATED ORGANELLES COMPLEX 1 SUBUNIT 2"/>
    <property type="match status" value="1"/>
</dbReference>
<comment type="similarity">
    <text evidence="1">Belongs to the BLOC1S2 family.</text>
</comment>
<dbReference type="PANTHER" id="PTHR46479">
    <property type="entry name" value="BIOGENESIS OF LYSOSOME-RELATED ORGANELLES COMPLEX 1 SUBUNIT 2"/>
    <property type="match status" value="1"/>
</dbReference>
<keyword evidence="3" id="KW-1185">Reference proteome</keyword>
<proteinExistence type="inferred from homology"/>
<dbReference type="EMBL" id="CAJVPI010000350">
    <property type="protein sequence ID" value="CAG8523390.1"/>
    <property type="molecule type" value="Genomic_DNA"/>
</dbReference>
<dbReference type="OrthoDB" id="244061at2759"/>
<dbReference type="GO" id="GO:0016197">
    <property type="term" value="P:endosomal transport"/>
    <property type="evidence" value="ECO:0007669"/>
    <property type="project" value="TreeGrafter"/>
</dbReference>
<dbReference type="GO" id="GO:0032418">
    <property type="term" value="P:lysosome localization"/>
    <property type="evidence" value="ECO:0007669"/>
    <property type="project" value="TreeGrafter"/>
</dbReference>
<evidence type="ECO:0000313" key="2">
    <source>
        <dbReference type="EMBL" id="CAG8523390.1"/>
    </source>
</evidence>
<protein>
    <submittedName>
        <fullName evidence="2">10957_t:CDS:1</fullName>
    </submittedName>
</protein>